<keyword evidence="2" id="KW-1003">Cell membrane</keyword>
<evidence type="ECO:0000256" key="6">
    <source>
        <dbReference type="SAM" id="Phobius"/>
    </source>
</evidence>
<organism evidence="7">
    <name type="scientific">marine sediment metagenome</name>
    <dbReference type="NCBI Taxonomy" id="412755"/>
    <lineage>
        <taxon>unclassified sequences</taxon>
        <taxon>metagenomes</taxon>
        <taxon>ecological metagenomes</taxon>
    </lineage>
</organism>
<feature type="transmembrane region" description="Helical" evidence="6">
    <location>
        <begin position="33"/>
        <end position="51"/>
    </location>
</feature>
<evidence type="ECO:0000256" key="3">
    <source>
        <dbReference type="ARBA" id="ARBA00022692"/>
    </source>
</evidence>
<reference evidence="7" key="1">
    <citation type="journal article" date="2014" name="Front. Microbiol.">
        <title>High frequency of phylogenetically diverse reductive dehalogenase-homologous genes in deep subseafloor sedimentary metagenomes.</title>
        <authorList>
            <person name="Kawai M."/>
            <person name="Futagami T."/>
            <person name="Toyoda A."/>
            <person name="Takaki Y."/>
            <person name="Nishi S."/>
            <person name="Hori S."/>
            <person name="Arai W."/>
            <person name="Tsubouchi T."/>
            <person name="Morono Y."/>
            <person name="Uchiyama I."/>
            <person name="Ito T."/>
            <person name="Fujiyama A."/>
            <person name="Inagaki F."/>
            <person name="Takami H."/>
        </authorList>
    </citation>
    <scope>NUCLEOTIDE SEQUENCE</scope>
    <source>
        <strain evidence="7">Expedition CK06-06</strain>
    </source>
</reference>
<dbReference type="AlphaFoldDB" id="X1HZW7"/>
<accession>X1HZW7</accession>
<feature type="transmembrane region" description="Helical" evidence="6">
    <location>
        <begin position="95"/>
        <end position="121"/>
    </location>
</feature>
<evidence type="ECO:0000256" key="2">
    <source>
        <dbReference type="ARBA" id="ARBA00022475"/>
    </source>
</evidence>
<gene>
    <name evidence="7" type="ORF">S03H2_42122</name>
</gene>
<name>X1HZW7_9ZZZZ</name>
<evidence type="ECO:0000256" key="1">
    <source>
        <dbReference type="ARBA" id="ARBA00004651"/>
    </source>
</evidence>
<evidence type="ECO:0008006" key="8">
    <source>
        <dbReference type="Google" id="ProtNLM"/>
    </source>
</evidence>
<protein>
    <recommendedName>
        <fullName evidence="8">Polysaccharide biosynthesis protein C-terminal domain-containing protein</fullName>
    </recommendedName>
</protein>
<evidence type="ECO:0000256" key="4">
    <source>
        <dbReference type="ARBA" id="ARBA00022989"/>
    </source>
</evidence>
<feature type="non-terminal residue" evidence="7">
    <location>
        <position position="1"/>
    </location>
</feature>
<feature type="transmembrane region" description="Helical" evidence="6">
    <location>
        <begin position="127"/>
        <end position="148"/>
    </location>
</feature>
<dbReference type="InterPro" id="IPR050833">
    <property type="entry name" value="Poly_Biosynth_Transport"/>
</dbReference>
<dbReference type="PANTHER" id="PTHR30250:SF11">
    <property type="entry name" value="O-ANTIGEN TRANSPORTER-RELATED"/>
    <property type="match status" value="1"/>
</dbReference>
<dbReference type="EMBL" id="BARU01026198">
    <property type="protein sequence ID" value="GAH74957.1"/>
    <property type="molecule type" value="Genomic_DNA"/>
</dbReference>
<comment type="subcellular location">
    <subcellularLocation>
        <location evidence="1">Cell membrane</location>
        <topology evidence="1">Multi-pass membrane protein</topology>
    </subcellularLocation>
</comment>
<keyword evidence="5 6" id="KW-0472">Membrane</keyword>
<comment type="caution">
    <text evidence="7">The sequence shown here is derived from an EMBL/GenBank/DDBJ whole genome shotgun (WGS) entry which is preliminary data.</text>
</comment>
<proteinExistence type="predicted"/>
<evidence type="ECO:0000256" key="5">
    <source>
        <dbReference type="ARBA" id="ARBA00023136"/>
    </source>
</evidence>
<sequence>LLRATDTFLTPRAAKLYDQKGIPALSRILRTTYFILGIPIIAMLAIALLFSEFLLELFYGETYLQYSNGIVLMVIFYLLLYLYSPAQTALKAVRIGQPIFIANLIAIAAMLTAGVWLILQWGVYGTLAGQVVSALIICVILWTSWGIVKRRMDPEIQ</sequence>
<keyword evidence="4 6" id="KW-1133">Transmembrane helix</keyword>
<keyword evidence="3 6" id="KW-0812">Transmembrane</keyword>
<dbReference type="GO" id="GO:0005886">
    <property type="term" value="C:plasma membrane"/>
    <property type="evidence" value="ECO:0007669"/>
    <property type="project" value="UniProtKB-SubCell"/>
</dbReference>
<evidence type="ECO:0000313" key="7">
    <source>
        <dbReference type="EMBL" id="GAH74957.1"/>
    </source>
</evidence>
<feature type="transmembrane region" description="Helical" evidence="6">
    <location>
        <begin position="63"/>
        <end position="83"/>
    </location>
</feature>
<dbReference type="PANTHER" id="PTHR30250">
    <property type="entry name" value="PST FAMILY PREDICTED COLANIC ACID TRANSPORTER"/>
    <property type="match status" value="1"/>
</dbReference>